<dbReference type="STRING" id="572036.SAMN05661099_1183"/>
<keyword evidence="3" id="KW-1185">Reference proteome</keyword>
<proteinExistence type="predicted"/>
<dbReference type="AlphaFoldDB" id="A0A1T5B112"/>
<dbReference type="RefSeq" id="WP_079701691.1">
    <property type="nucleotide sequence ID" value="NZ_FUYR01000001.1"/>
</dbReference>
<dbReference type="Gene3D" id="1.10.10.60">
    <property type="entry name" value="Homeodomain-like"/>
    <property type="match status" value="1"/>
</dbReference>
<protein>
    <submittedName>
        <fullName evidence="2">AraC-type DNA-binding protein</fullName>
    </submittedName>
</protein>
<evidence type="ECO:0000313" key="3">
    <source>
        <dbReference type="Proteomes" id="UP000189981"/>
    </source>
</evidence>
<dbReference type="OrthoDB" id="323290at2"/>
<dbReference type="Pfam" id="PF20240">
    <property type="entry name" value="DUF6597"/>
    <property type="match status" value="1"/>
</dbReference>
<organism evidence="2 3">
    <name type="scientific">Daejeonella lutea</name>
    <dbReference type="NCBI Taxonomy" id="572036"/>
    <lineage>
        <taxon>Bacteria</taxon>
        <taxon>Pseudomonadati</taxon>
        <taxon>Bacteroidota</taxon>
        <taxon>Sphingobacteriia</taxon>
        <taxon>Sphingobacteriales</taxon>
        <taxon>Sphingobacteriaceae</taxon>
        <taxon>Daejeonella</taxon>
    </lineage>
</organism>
<gene>
    <name evidence="2" type="ORF">SAMN05661099_1183</name>
</gene>
<dbReference type="InterPro" id="IPR046532">
    <property type="entry name" value="DUF6597"/>
</dbReference>
<evidence type="ECO:0000313" key="2">
    <source>
        <dbReference type="EMBL" id="SKB40757.1"/>
    </source>
</evidence>
<feature type="domain" description="HTH araC/xylS-type" evidence="1">
    <location>
        <begin position="160"/>
        <end position="262"/>
    </location>
</feature>
<sequence>MKLELVQPRIELRAFIAKIWVFENTGRLPEEAMKLIVPNGMAKLVIPFRNGLLGKYKDWYHHSKEASITLIGIADSPAIVDIEHDAPHGNIGIEFSPIGAYRLFQVRQVELTNKIFQLTDVLGKTAHEINERITNAEAISEKIQIIQTYLLSLLSKSEPDLVLDYCLRQIEHSNGLVTVNELEKKTGYTSRWIHEKFIEKVGLSPKNLCSVTRFMHFYEAGAKNPDVDFFKRDVYRYYYDQAHFTKDFKRFTGLSPVKFIKSDNEFGQIFYKD</sequence>
<dbReference type="PROSITE" id="PS01124">
    <property type="entry name" value="HTH_ARAC_FAMILY_2"/>
    <property type="match status" value="1"/>
</dbReference>
<dbReference type="InterPro" id="IPR018060">
    <property type="entry name" value="HTH_AraC"/>
</dbReference>
<name>A0A1T5B112_9SPHI</name>
<dbReference type="EMBL" id="FUYR01000001">
    <property type="protein sequence ID" value="SKB40757.1"/>
    <property type="molecule type" value="Genomic_DNA"/>
</dbReference>
<evidence type="ECO:0000259" key="1">
    <source>
        <dbReference type="PROSITE" id="PS01124"/>
    </source>
</evidence>
<keyword evidence="2" id="KW-0238">DNA-binding</keyword>
<reference evidence="3" key="1">
    <citation type="submission" date="2017-02" db="EMBL/GenBank/DDBJ databases">
        <authorList>
            <person name="Varghese N."/>
            <person name="Submissions S."/>
        </authorList>
    </citation>
    <scope>NUCLEOTIDE SEQUENCE [LARGE SCALE GENOMIC DNA]</scope>
    <source>
        <strain evidence="3">DSM 22385</strain>
    </source>
</reference>
<dbReference type="GO" id="GO:0043565">
    <property type="term" value="F:sequence-specific DNA binding"/>
    <property type="evidence" value="ECO:0007669"/>
    <property type="project" value="InterPro"/>
</dbReference>
<dbReference type="GO" id="GO:0003700">
    <property type="term" value="F:DNA-binding transcription factor activity"/>
    <property type="evidence" value="ECO:0007669"/>
    <property type="project" value="InterPro"/>
</dbReference>
<dbReference type="Proteomes" id="UP000189981">
    <property type="component" value="Unassembled WGS sequence"/>
</dbReference>
<accession>A0A1T5B112</accession>